<dbReference type="InterPro" id="IPR004123">
    <property type="entry name" value="Dim1"/>
</dbReference>
<evidence type="ECO:0000256" key="3">
    <source>
        <dbReference type="ARBA" id="ARBA00022664"/>
    </source>
</evidence>
<evidence type="ECO:0008006" key="8">
    <source>
        <dbReference type="Google" id="ProtNLM"/>
    </source>
</evidence>
<reference evidence="6" key="1">
    <citation type="submission" date="2022-07" db="EMBL/GenBank/DDBJ databases">
        <title>Genome Sequence of Xylaria arbuscula.</title>
        <authorList>
            <person name="Buettner E."/>
        </authorList>
    </citation>
    <scope>NUCLEOTIDE SEQUENCE</scope>
    <source>
        <strain evidence="6">VT107</strain>
    </source>
</reference>
<evidence type="ECO:0000256" key="5">
    <source>
        <dbReference type="ARBA" id="ARBA00023242"/>
    </source>
</evidence>
<dbReference type="SUPFAM" id="SSF52833">
    <property type="entry name" value="Thioredoxin-like"/>
    <property type="match status" value="1"/>
</dbReference>
<evidence type="ECO:0000256" key="1">
    <source>
        <dbReference type="ARBA" id="ARBA00004123"/>
    </source>
</evidence>
<dbReference type="InterPro" id="IPR036249">
    <property type="entry name" value="Thioredoxin-like_sf"/>
</dbReference>
<dbReference type="FunFam" id="3.40.30.10:FF:000004">
    <property type="entry name" value="Spliceosomal protein DIB1"/>
    <property type="match status" value="1"/>
</dbReference>
<proteinExistence type="inferred from homology"/>
<protein>
    <recommendedName>
        <fullName evidence="8">Spliceosomal protein DIB1</fullName>
    </recommendedName>
</protein>
<dbReference type="Gene3D" id="3.40.30.10">
    <property type="entry name" value="Glutaredoxin"/>
    <property type="match status" value="1"/>
</dbReference>
<dbReference type="GO" id="GO:0000398">
    <property type="term" value="P:mRNA splicing, via spliceosome"/>
    <property type="evidence" value="ECO:0007669"/>
    <property type="project" value="InterPro"/>
</dbReference>
<dbReference type="Pfam" id="PF02966">
    <property type="entry name" value="DIM1"/>
    <property type="match status" value="1"/>
</dbReference>
<dbReference type="PANTHER" id="PTHR12052:SF5">
    <property type="entry name" value="THIOREDOXIN-LIKE PROTEIN 4A"/>
    <property type="match status" value="1"/>
</dbReference>
<dbReference type="GO" id="GO:0005681">
    <property type="term" value="C:spliceosomal complex"/>
    <property type="evidence" value="ECO:0007669"/>
    <property type="project" value="TreeGrafter"/>
</dbReference>
<dbReference type="AlphaFoldDB" id="A0A9W8NHF6"/>
<keyword evidence="3" id="KW-0507">mRNA processing</keyword>
<evidence type="ECO:0000256" key="4">
    <source>
        <dbReference type="ARBA" id="ARBA00023187"/>
    </source>
</evidence>
<comment type="caution">
    <text evidence="6">The sequence shown here is derived from an EMBL/GenBank/DDBJ whole genome shotgun (WGS) entry which is preliminary data.</text>
</comment>
<dbReference type="EMBL" id="JANPWZ010000525">
    <property type="protein sequence ID" value="KAJ3575657.1"/>
    <property type="molecule type" value="Genomic_DNA"/>
</dbReference>
<comment type="similarity">
    <text evidence="2">Belongs to the DIM1 family.</text>
</comment>
<sequence>MSFVLPHLNSGWHLDQAILSEEERVVVIRFGKDSDPDCMRQDEVLYRIADKIKNFAVIYLCDNEQVPDFNVMYELYDPMTIMFFFRNKLIMVDLGSGNNNKLNFVLEDKQELIDIIETVYRGAKKGRGLVVSPKDYSTRYRVGLTINEYLFNVPKDANTSRLSKVVSDAASVPQVHAPALWSSRCAAPTKLLT</sequence>
<dbReference type="GO" id="GO:0046540">
    <property type="term" value="C:U4/U6 x U5 tri-snRNP complex"/>
    <property type="evidence" value="ECO:0007669"/>
    <property type="project" value="InterPro"/>
</dbReference>
<dbReference type="SMART" id="SM01410">
    <property type="entry name" value="DIM1"/>
    <property type="match status" value="1"/>
</dbReference>
<name>A0A9W8NHF6_9PEZI</name>
<dbReference type="VEuPathDB" id="FungiDB:F4678DRAFT_463719"/>
<dbReference type="GO" id="GO:0005682">
    <property type="term" value="C:U5 snRNP"/>
    <property type="evidence" value="ECO:0007669"/>
    <property type="project" value="TreeGrafter"/>
</dbReference>
<dbReference type="CDD" id="cd02954">
    <property type="entry name" value="DIM1"/>
    <property type="match status" value="1"/>
</dbReference>
<comment type="subcellular location">
    <subcellularLocation>
        <location evidence="1">Nucleus</location>
    </subcellularLocation>
</comment>
<keyword evidence="4" id="KW-0508">mRNA splicing</keyword>
<evidence type="ECO:0000313" key="6">
    <source>
        <dbReference type="EMBL" id="KAJ3575657.1"/>
    </source>
</evidence>
<gene>
    <name evidence="6" type="ORF">NPX13_g3956</name>
</gene>
<keyword evidence="7" id="KW-1185">Reference proteome</keyword>
<evidence type="ECO:0000256" key="2">
    <source>
        <dbReference type="ARBA" id="ARBA00008241"/>
    </source>
</evidence>
<dbReference type="PANTHER" id="PTHR12052">
    <property type="entry name" value="THIOREDOXIN-LIKE PROTEN 4A, 4B"/>
    <property type="match status" value="1"/>
</dbReference>
<accession>A0A9W8NHF6</accession>
<dbReference type="Proteomes" id="UP001148614">
    <property type="component" value="Unassembled WGS sequence"/>
</dbReference>
<keyword evidence="5" id="KW-0539">Nucleus</keyword>
<organism evidence="6 7">
    <name type="scientific">Xylaria arbuscula</name>
    <dbReference type="NCBI Taxonomy" id="114810"/>
    <lineage>
        <taxon>Eukaryota</taxon>
        <taxon>Fungi</taxon>
        <taxon>Dikarya</taxon>
        <taxon>Ascomycota</taxon>
        <taxon>Pezizomycotina</taxon>
        <taxon>Sordariomycetes</taxon>
        <taxon>Xylariomycetidae</taxon>
        <taxon>Xylariales</taxon>
        <taxon>Xylariaceae</taxon>
        <taxon>Xylaria</taxon>
    </lineage>
</organism>
<evidence type="ECO:0000313" key="7">
    <source>
        <dbReference type="Proteomes" id="UP001148614"/>
    </source>
</evidence>